<keyword evidence="15" id="KW-0675">Receptor</keyword>
<dbReference type="PANTHER" id="PTHR32552">
    <property type="entry name" value="FERRICHROME IRON RECEPTOR-RELATED"/>
    <property type="match status" value="1"/>
</dbReference>
<feature type="chain" id="PRO_5031054261" evidence="12">
    <location>
        <begin position="21"/>
        <end position="777"/>
    </location>
</feature>
<keyword evidence="6" id="KW-0408">Iron</keyword>
<dbReference type="RefSeq" id="WP_183411241.1">
    <property type="nucleotide sequence ID" value="NZ_JACHWY010000003.1"/>
</dbReference>
<evidence type="ECO:0000256" key="11">
    <source>
        <dbReference type="RuleBase" id="RU003357"/>
    </source>
</evidence>
<keyword evidence="10" id="KW-0998">Cell outer membrane</keyword>
<feature type="domain" description="TonB-dependent receptor-like beta-barrel" evidence="13">
    <location>
        <begin position="367"/>
        <end position="721"/>
    </location>
</feature>
<reference evidence="15 16" key="1">
    <citation type="submission" date="2020-08" db="EMBL/GenBank/DDBJ databases">
        <title>Genomic Encyclopedia of Type Strains, Phase III (KMG-III): the genomes of soil and plant-associated and newly described type strains.</title>
        <authorList>
            <person name="Whitman W."/>
        </authorList>
    </citation>
    <scope>NUCLEOTIDE SEQUENCE [LARGE SCALE GENOMIC DNA]</scope>
    <source>
        <strain evidence="15 16">CECT 8654</strain>
    </source>
</reference>
<evidence type="ECO:0000256" key="9">
    <source>
        <dbReference type="ARBA" id="ARBA00023136"/>
    </source>
</evidence>
<dbReference type="EMBL" id="JACHWY010000003">
    <property type="protein sequence ID" value="MBB3048457.1"/>
    <property type="molecule type" value="Genomic_DNA"/>
</dbReference>
<proteinExistence type="inferred from homology"/>
<evidence type="ECO:0000256" key="3">
    <source>
        <dbReference type="ARBA" id="ARBA00022452"/>
    </source>
</evidence>
<dbReference type="AlphaFoldDB" id="A0A7W4W6P7"/>
<dbReference type="Pfam" id="PF00593">
    <property type="entry name" value="TonB_dep_Rec_b-barrel"/>
    <property type="match status" value="1"/>
</dbReference>
<feature type="signal peptide" evidence="12">
    <location>
        <begin position="1"/>
        <end position="20"/>
    </location>
</feature>
<keyword evidence="16" id="KW-1185">Reference proteome</keyword>
<evidence type="ECO:0000256" key="12">
    <source>
        <dbReference type="SAM" id="SignalP"/>
    </source>
</evidence>
<evidence type="ECO:0000256" key="1">
    <source>
        <dbReference type="ARBA" id="ARBA00004571"/>
    </source>
</evidence>
<dbReference type="InterPro" id="IPR000531">
    <property type="entry name" value="Beta-barrel_TonB"/>
</dbReference>
<keyword evidence="12" id="KW-0732">Signal</keyword>
<evidence type="ECO:0000256" key="10">
    <source>
        <dbReference type="ARBA" id="ARBA00023237"/>
    </source>
</evidence>
<evidence type="ECO:0000259" key="13">
    <source>
        <dbReference type="Pfam" id="PF00593"/>
    </source>
</evidence>
<accession>A0A7W4W6P7</accession>
<dbReference type="Pfam" id="PF07715">
    <property type="entry name" value="Plug"/>
    <property type="match status" value="1"/>
</dbReference>
<comment type="similarity">
    <text evidence="11">Belongs to the TonB-dependent receptor family.</text>
</comment>
<evidence type="ECO:0000256" key="2">
    <source>
        <dbReference type="ARBA" id="ARBA00022448"/>
    </source>
</evidence>
<evidence type="ECO:0000256" key="7">
    <source>
        <dbReference type="ARBA" id="ARBA00023065"/>
    </source>
</evidence>
<dbReference type="GO" id="GO:0009279">
    <property type="term" value="C:cell outer membrane"/>
    <property type="evidence" value="ECO:0007669"/>
    <property type="project" value="UniProtKB-SubCell"/>
</dbReference>
<comment type="caution">
    <text evidence="15">The sequence shown here is derived from an EMBL/GenBank/DDBJ whole genome shotgun (WGS) entry which is preliminary data.</text>
</comment>
<comment type="subcellular location">
    <subcellularLocation>
        <location evidence="1">Cell outer membrane</location>
        <topology evidence="1">Multi-pass membrane protein</topology>
    </subcellularLocation>
</comment>
<dbReference type="Gene3D" id="2.40.170.20">
    <property type="entry name" value="TonB-dependent receptor, beta-barrel domain"/>
    <property type="match status" value="1"/>
</dbReference>
<evidence type="ECO:0000256" key="5">
    <source>
        <dbReference type="ARBA" id="ARBA00022692"/>
    </source>
</evidence>
<keyword evidence="9 11" id="KW-0472">Membrane</keyword>
<evidence type="ECO:0000256" key="4">
    <source>
        <dbReference type="ARBA" id="ARBA00022496"/>
    </source>
</evidence>
<sequence length="777" mass="86308">MLKRITVAALCLSTASPALLAEQTRGGLYIEEVIVTVNKREESLQDVGASVTALDADMLEAANIEDPFNLAEMTPGVVTRGRENMTIRGIGVDLIGVPPVAFHENGLFIPNNNVGGNYYDLAAIELLRGPSGTVYGRNATAGALNLRWNPPVDALEFKIDTRAASLNERRLRAAVNTPILPNNWLNARLVISDHRRDGLVTNLLAEKDRFNGDTKDDQMARLWLQSQPTDALQLNLRYKYFQRDQYRISSPSALTRRNGSLQEFGAEPLPEDLTLVKARAHQMVFSDQARELFGDVDYSDYKIDVERVDAEIVWALEDLPGFGNVDMTLLVGKSSDYAFRPLDIDGTEATIVDVLREERDDAVIQEFRLASQNDSAFNWIFGVFRAEQEARLTALNFVKAKIDLAGAVTGIPSPTGGSVYDLDTSTPDSDVTFTSEAVYFNGTFRLKQWLSDLPDVEVFGGLRQNRDSQELFEVNDVAIVLPDRENRTRAASISGGTTNFDVDFKEPTGEFGAKWFMSDEHMVYAKIARGYKNGFGEVKDDGSLNEVEAEQLDAIEIGSKNRFFDGRLQLNAVAFTYDYQNLQVQQVRDTTTVTENAASASLSGLEIDMTVAATENLYSVISLGYLKGTFDEFCSSDPAFPSLSDPSCPEGEQDLTGNDLQDTPRYKASLLVNYQRPLGEWGSLRAVLKTTWTDDYFLRHYNREDVDHFASYTNTDIRLSWISPSTSFTVDAFIESLEDNDQLFFRPVPLGLGVEGVITNLGPNSPRTVGISLAYQY</sequence>
<evidence type="ECO:0000256" key="8">
    <source>
        <dbReference type="ARBA" id="ARBA00023077"/>
    </source>
</evidence>
<keyword evidence="7" id="KW-0406">Ion transport</keyword>
<protein>
    <submittedName>
        <fullName evidence="15">Iron complex outermembrane receptor protein</fullName>
    </submittedName>
</protein>
<keyword evidence="3" id="KW-1134">Transmembrane beta strand</keyword>
<evidence type="ECO:0000313" key="15">
    <source>
        <dbReference type="EMBL" id="MBB3048457.1"/>
    </source>
</evidence>
<keyword evidence="8 11" id="KW-0798">TonB box</keyword>
<keyword evidence="2" id="KW-0813">Transport</keyword>
<dbReference type="PANTHER" id="PTHR32552:SF81">
    <property type="entry name" value="TONB-DEPENDENT OUTER MEMBRANE RECEPTOR"/>
    <property type="match status" value="1"/>
</dbReference>
<dbReference type="InterPro" id="IPR012910">
    <property type="entry name" value="Plug_dom"/>
</dbReference>
<dbReference type="GO" id="GO:0006826">
    <property type="term" value="P:iron ion transport"/>
    <property type="evidence" value="ECO:0007669"/>
    <property type="project" value="UniProtKB-KW"/>
</dbReference>
<evidence type="ECO:0000313" key="16">
    <source>
        <dbReference type="Proteomes" id="UP000537130"/>
    </source>
</evidence>
<dbReference type="InterPro" id="IPR036942">
    <property type="entry name" value="Beta-barrel_TonB_sf"/>
</dbReference>
<gene>
    <name evidence="15" type="ORF">FHR99_002731</name>
</gene>
<organism evidence="15 16">
    <name type="scientific">Litorivivens lipolytica</name>
    <dbReference type="NCBI Taxonomy" id="1524264"/>
    <lineage>
        <taxon>Bacteria</taxon>
        <taxon>Pseudomonadati</taxon>
        <taxon>Pseudomonadota</taxon>
        <taxon>Gammaproteobacteria</taxon>
        <taxon>Litorivivens</taxon>
    </lineage>
</organism>
<feature type="domain" description="TonB-dependent receptor plug" evidence="14">
    <location>
        <begin position="44"/>
        <end position="143"/>
    </location>
</feature>
<evidence type="ECO:0000256" key="6">
    <source>
        <dbReference type="ARBA" id="ARBA00023004"/>
    </source>
</evidence>
<name>A0A7W4W6P7_9GAMM</name>
<dbReference type="InterPro" id="IPR039426">
    <property type="entry name" value="TonB-dep_rcpt-like"/>
</dbReference>
<dbReference type="Proteomes" id="UP000537130">
    <property type="component" value="Unassembled WGS sequence"/>
</dbReference>
<dbReference type="SUPFAM" id="SSF56935">
    <property type="entry name" value="Porins"/>
    <property type="match status" value="1"/>
</dbReference>
<evidence type="ECO:0000259" key="14">
    <source>
        <dbReference type="Pfam" id="PF07715"/>
    </source>
</evidence>
<keyword evidence="5" id="KW-0812">Transmembrane</keyword>
<keyword evidence="4" id="KW-0410">Iron transport</keyword>